<reference evidence="1 2" key="1">
    <citation type="submission" date="2016-10" db="EMBL/GenBank/DDBJ databases">
        <title>Draft genome sequence of strain LCT isolated from the Shenzhou X spacecraft of China.</title>
        <authorList>
            <person name="Huang B."/>
        </authorList>
    </citation>
    <scope>NUCLEOTIDE SEQUENCE [LARGE SCALE GENOMIC DNA]</scope>
    <source>
        <strain evidence="1 2">LCT-H5</strain>
    </source>
</reference>
<dbReference type="Proteomes" id="UP000179540">
    <property type="component" value="Unassembled WGS sequence"/>
</dbReference>
<comment type="caution">
    <text evidence="1">The sequence shown here is derived from an EMBL/GenBank/DDBJ whole genome shotgun (WGS) entry which is preliminary data.</text>
</comment>
<protein>
    <submittedName>
        <fullName evidence="1">Uncharacterized protein</fullName>
    </submittedName>
</protein>
<evidence type="ECO:0000313" key="1">
    <source>
        <dbReference type="EMBL" id="OIJ36118.1"/>
    </source>
</evidence>
<organism evidence="1 2">
    <name type="scientific">Rothia kristinae</name>
    <dbReference type="NCBI Taxonomy" id="37923"/>
    <lineage>
        <taxon>Bacteria</taxon>
        <taxon>Bacillati</taxon>
        <taxon>Actinomycetota</taxon>
        <taxon>Actinomycetes</taxon>
        <taxon>Micrococcales</taxon>
        <taxon>Micrococcaceae</taxon>
        <taxon>Rothia</taxon>
    </lineage>
</organism>
<sequence>MPWSLRFRSFEPQDAFSTSARIYLNQDLRAVSRMIDGDGGSQSQAALKMTIMRGILQHVGACADDHPLDCIAEEHPESLAAAAYRTATQHLRYASLAEAMSDLRNRPHILEMKLMNTAEYLR</sequence>
<gene>
    <name evidence="1" type="ORF">BK826_05390</name>
</gene>
<name>A0A1S2N0D5_9MICC</name>
<dbReference type="EMBL" id="MODZ01000005">
    <property type="protein sequence ID" value="OIJ36118.1"/>
    <property type="molecule type" value="Genomic_DNA"/>
</dbReference>
<evidence type="ECO:0000313" key="2">
    <source>
        <dbReference type="Proteomes" id="UP000179540"/>
    </source>
</evidence>
<proteinExistence type="predicted"/>
<accession>A0A1S2N0D5</accession>
<dbReference type="AlphaFoldDB" id="A0A1S2N0D5"/>